<dbReference type="Proteomes" id="UP000757232">
    <property type="component" value="Unassembled WGS sequence"/>
</dbReference>
<proteinExistence type="predicted"/>
<comment type="caution">
    <text evidence="3">The sequence shown here is derived from an EMBL/GenBank/DDBJ whole genome shotgun (WGS) entry which is preliminary data.</text>
</comment>
<dbReference type="EMBL" id="LNZH02000153">
    <property type="protein sequence ID" value="OCB89574.1"/>
    <property type="molecule type" value="Genomic_DNA"/>
</dbReference>
<gene>
    <name evidence="3" type="ORF">A7U60_g3266</name>
</gene>
<evidence type="ECO:0000256" key="1">
    <source>
        <dbReference type="SAM" id="Coils"/>
    </source>
</evidence>
<protein>
    <submittedName>
        <fullName evidence="3">Uncharacterized protein</fullName>
    </submittedName>
</protein>
<reference evidence="3" key="1">
    <citation type="submission" date="2016-06" db="EMBL/GenBank/DDBJ databases">
        <title>Draft Genome sequence of the fungus Inonotus baumii.</title>
        <authorList>
            <person name="Zhu H."/>
            <person name="Lin W."/>
        </authorList>
    </citation>
    <scope>NUCLEOTIDE SEQUENCE</scope>
    <source>
        <strain evidence="3">821</strain>
    </source>
</reference>
<accession>A0A9Q5I0V5</accession>
<dbReference type="AlphaFoldDB" id="A0A9Q5I0V5"/>
<sequence>MLNSCHIFYASDDRIPSMPVTTRRQVAIHTVTDPDEAGPCDVEQNLRTALHGAAKLRSRIEHLSRENTRLNEDLDRLYEAQDVSIQPKRGRKGNASVLSLTAQVNKLRRQVADLEDARKRDRRKIRKLQLKEVKMDAMELSGELANGVHDESADMKKLLRRFFELVSAPSMEDKEECANWPRNGAESTKVNHRWIQRKRACPLSNMMNEGDLASTDEGAEEDTYNDEDTVTATPSRTRVLRLDLSIPPPDGDTSHSLQRSEQNSPSTPSHISRSPVSYQSSPLSVKRQRMKELEEARLAKRAKR</sequence>
<evidence type="ECO:0000256" key="2">
    <source>
        <dbReference type="SAM" id="MobiDB-lite"/>
    </source>
</evidence>
<keyword evidence="1" id="KW-0175">Coiled coil</keyword>
<evidence type="ECO:0000313" key="4">
    <source>
        <dbReference type="Proteomes" id="UP000757232"/>
    </source>
</evidence>
<feature type="region of interest" description="Disordered" evidence="2">
    <location>
        <begin position="206"/>
        <end position="304"/>
    </location>
</feature>
<organism evidence="3 4">
    <name type="scientific">Sanghuangporus baumii</name>
    <name type="common">Phellinus baumii</name>
    <dbReference type="NCBI Taxonomy" id="108892"/>
    <lineage>
        <taxon>Eukaryota</taxon>
        <taxon>Fungi</taxon>
        <taxon>Dikarya</taxon>
        <taxon>Basidiomycota</taxon>
        <taxon>Agaricomycotina</taxon>
        <taxon>Agaricomycetes</taxon>
        <taxon>Hymenochaetales</taxon>
        <taxon>Hymenochaetaceae</taxon>
        <taxon>Sanghuangporus</taxon>
    </lineage>
</organism>
<feature type="coiled-coil region" evidence="1">
    <location>
        <begin position="53"/>
        <end position="131"/>
    </location>
</feature>
<evidence type="ECO:0000313" key="3">
    <source>
        <dbReference type="EMBL" id="OCB89574.1"/>
    </source>
</evidence>
<feature type="compositionally biased region" description="Polar residues" evidence="2">
    <location>
        <begin position="254"/>
        <end position="283"/>
    </location>
</feature>
<feature type="compositionally biased region" description="Acidic residues" evidence="2">
    <location>
        <begin position="217"/>
        <end position="229"/>
    </location>
</feature>
<dbReference type="OrthoDB" id="1923159at2759"/>
<keyword evidence="4" id="KW-1185">Reference proteome</keyword>
<name>A0A9Q5I0V5_SANBA</name>